<dbReference type="eggNOG" id="COG1052">
    <property type="taxonomic scope" value="Bacteria"/>
</dbReference>
<dbReference type="InParanoid" id="A0A1I5WPU6"/>
<feature type="domain" description="D-isomer specific 2-hydroxyacid dehydrogenase catalytic" evidence="3">
    <location>
        <begin position="37"/>
        <end position="313"/>
    </location>
</feature>
<keyword evidence="6" id="KW-1185">Reference proteome</keyword>
<reference evidence="5 6" key="1">
    <citation type="submission" date="2016-10" db="EMBL/GenBank/DDBJ databases">
        <authorList>
            <person name="de Groot N.N."/>
        </authorList>
    </citation>
    <scope>NUCLEOTIDE SEQUENCE [LARGE SCALE GENOMIC DNA]</scope>
    <source>
        <strain evidence="5 6">DSM 43067</strain>
    </source>
</reference>
<evidence type="ECO:0000259" key="4">
    <source>
        <dbReference type="Pfam" id="PF02826"/>
    </source>
</evidence>
<dbReference type="STRING" id="1993.SAMN04489713_12467"/>
<accession>A0A1I5WPU6</accession>
<keyword evidence="2" id="KW-0560">Oxidoreductase</keyword>
<dbReference type="PANTHER" id="PTHR42938:SF9">
    <property type="entry name" value="FORMATE DEHYDROGENASE 1"/>
    <property type="match status" value="1"/>
</dbReference>
<dbReference type="InterPro" id="IPR006139">
    <property type="entry name" value="D-isomer_2_OHA_DH_cat_dom"/>
</dbReference>
<proteinExistence type="inferred from homology"/>
<dbReference type="Pfam" id="PF00389">
    <property type="entry name" value="2-Hacid_dh"/>
    <property type="match status" value="1"/>
</dbReference>
<evidence type="ECO:0000259" key="3">
    <source>
        <dbReference type="Pfam" id="PF00389"/>
    </source>
</evidence>
<evidence type="ECO:0000256" key="2">
    <source>
        <dbReference type="RuleBase" id="RU003719"/>
    </source>
</evidence>
<comment type="similarity">
    <text evidence="1 2">Belongs to the D-isomer specific 2-hydroxyacid dehydrogenase family.</text>
</comment>
<sequence>MGVDVAVVEDVWGAPFEALAGRRSVLRDPGVWSAPDRLRAVAGEAGALVVRNRTRVTRELLRSAPGLRVVARAGAGLDNIDLDAAAELGVTVVAARGANAASVAEHALGLALAVSRRVLELDRDVRAGTWRRVPGRELAGGTWGLLSAGATARATARLARGLGMRVVAHDPYIPDDHPGLRELGIELLPLERTVAESDVLSVHLPATEATTGLVGADLLARCKPGAILVSVGRGEVVDERALAEALESGHLAGAALDVRAAEPPAAGPLERMPNVVLTPHVAGITVQSQARIAQILCDDIEAVLDDRVPAHAVTPAQGGRR</sequence>
<dbReference type="Gene3D" id="3.40.50.720">
    <property type="entry name" value="NAD(P)-binding Rossmann-like Domain"/>
    <property type="match status" value="2"/>
</dbReference>
<name>A0A1I5WPU6_9ACTN</name>
<dbReference type="GO" id="GO:0051287">
    <property type="term" value="F:NAD binding"/>
    <property type="evidence" value="ECO:0007669"/>
    <property type="project" value="InterPro"/>
</dbReference>
<feature type="domain" description="D-isomer specific 2-hydroxyacid dehydrogenase NAD-binding" evidence="4">
    <location>
        <begin position="108"/>
        <end position="282"/>
    </location>
</feature>
<evidence type="ECO:0000313" key="5">
    <source>
        <dbReference type="EMBL" id="SFQ21601.1"/>
    </source>
</evidence>
<dbReference type="InterPro" id="IPR006140">
    <property type="entry name" value="D-isomer_DH_NAD-bd"/>
</dbReference>
<dbReference type="Proteomes" id="UP000183413">
    <property type="component" value="Unassembled WGS sequence"/>
</dbReference>
<gene>
    <name evidence="5" type="ORF">SAMN04489713_12467</name>
</gene>
<dbReference type="RefSeq" id="WP_075024502.1">
    <property type="nucleotide sequence ID" value="NZ_FOVH01000024.1"/>
</dbReference>
<dbReference type="EMBL" id="FOVH01000024">
    <property type="protein sequence ID" value="SFQ21601.1"/>
    <property type="molecule type" value="Genomic_DNA"/>
</dbReference>
<dbReference type="Pfam" id="PF02826">
    <property type="entry name" value="2-Hacid_dh_C"/>
    <property type="match status" value="1"/>
</dbReference>
<dbReference type="AlphaFoldDB" id="A0A1I5WPU6"/>
<dbReference type="InterPro" id="IPR036291">
    <property type="entry name" value="NAD(P)-bd_dom_sf"/>
</dbReference>
<organism evidence="5 6">
    <name type="scientific">Actinomadura madurae</name>
    <dbReference type="NCBI Taxonomy" id="1993"/>
    <lineage>
        <taxon>Bacteria</taxon>
        <taxon>Bacillati</taxon>
        <taxon>Actinomycetota</taxon>
        <taxon>Actinomycetes</taxon>
        <taxon>Streptosporangiales</taxon>
        <taxon>Thermomonosporaceae</taxon>
        <taxon>Actinomadura</taxon>
    </lineage>
</organism>
<dbReference type="PANTHER" id="PTHR42938">
    <property type="entry name" value="FORMATE DEHYDROGENASE 1"/>
    <property type="match status" value="1"/>
</dbReference>
<dbReference type="SUPFAM" id="SSF51735">
    <property type="entry name" value="NAD(P)-binding Rossmann-fold domains"/>
    <property type="match status" value="1"/>
</dbReference>
<evidence type="ECO:0000313" key="6">
    <source>
        <dbReference type="Proteomes" id="UP000183413"/>
    </source>
</evidence>
<dbReference type="SUPFAM" id="SSF52283">
    <property type="entry name" value="Formate/glycerate dehydrogenase catalytic domain-like"/>
    <property type="match status" value="1"/>
</dbReference>
<evidence type="ECO:0000256" key="1">
    <source>
        <dbReference type="ARBA" id="ARBA00005854"/>
    </source>
</evidence>
<protein>
    <submittedName>
        <fullName evidence="5">D-3-phosphoglycerate dehydrogenase</fullName>
    </submittedName>
</protein>
<dbReference type="GO" id="GO:0016616">
    <property type="term" value="F:oxidoreductase activity, acting on the CH-OH group of donors, NAD or NADP as acceptor"/>
    <property type="evidence" value="ECO:0007669"/>
    <property type="project" value="InterPro"/>
</dbReference>